<dbReference type="EMBL" id="CAXIEN010000180">
    <property type="protein sequence ID" value="CAL1284524.1"/>
    <property type="molecule type" value="Genomic_DNA"/>
</dbReference>
<dbReference type="PROSITE" id="PS51192">
    <property type="entry name" value="HELICASE_ATP_BIND_1"/>
    <property type="match status" value="1"/>
</dbReference>
<evidence type="ECO:0000259" key="15">
    <source>
        <dbReference type="PROSITE" id="PS50158"/>
    </source>
</evidence>
<dbReference type="CDD" id="cd22289">
    <property type="entry name" value="RecQL4_SLD2_NTD"/>
    <property type="match status" value="1"/>
</dbReference>
<gene>
    <name evidence="18" type="ORF">LARSCL_LOCUS13199</name>
</gene>
<sequence length="1299" mass="146664">MSANDKNELKLLKVRIKTWESEFLHTNSKKPSKEDIHQAPPDIKDAYRNYWKLKSKIENEKEDVWSESFNKSNQRAKNSNGRCSIELFCDKIKQKSNIAITKVLSSKQGFKDVVTEYKNKLFADDPLDGDLKSFSNNTVNDITLKNDDVHSNKNEFLSEVHYSRDKLSNSKQNAINDHKEEDSSTNTTVDIEVIKTPIKFTKSACVSKTAKSVNILYSSINSTDSLKTLHFKQNIDEKWLDRCNKSILNDSSENKTLEKISDQLPEINYRTKESDCNEFETLHSSEFVTEFSERKLDAEISNCETKTCSKIVSTRSVKSVDDTNKELFSSCENSLECKPSKEENDGDKISCVNNLNLTASNIVAFETCEEPRKSKKRKLSSVTQSPSPSTSYKANHLKRKIASGTLNENFISLNIKKKKFSRGHRPVNIKKLKWNKWKQLKKSGNSGNIPAMTGCFKCGQLGHWARQCNVSSAPKETAFEEEADHADTPLPTLEEAAKLAQESAVKNLSTPVRARNKNFDSKSSDIPSNNNKEKEEIQPLPSQANASLSLEETDVPKHSVKPLYEITEDGKPISTPAAVYKALKEMGYSSFRDGQEAAVMRVLCGLSTLVVLPTGSGKSLCYQLPAYMYAKSNKSLAIVVSPLVSLMEDQVTGLPSCIHAVCLHSGMTDTQRSNAIKDITEGLAQILLVSPEAVISDFKFADIIANPNTPPISFVCIDEVHCISQWSHNFRPSYLQLYKALTKKMGVKCILGLTATATESTIKDITSSLGLKCVDESVIGHTNIPHNLLLSVSKDKDKDQALLQLLRGDRFQKCSSIIIYCIRRNETERLAAFIRTCMQDELQPEDEHTTKKKTKSKKRRFAWTAEAYHAGLPPPRRRSIQKQFMSGKLRIVVATVAFGMGLDKPDVRAVIHYNMPKNFESYVQEIGRAGRDGLDSHCHLFLDSEGNDLWEQQRHIYSNSIDRHTLRKLLRRVFVTCKCSSLEERTDDSVQEEGVSKQHAVCPKHEVAFPINETVQELDVKQENISTLLCYLELHPKQWIEILSPVYSVCTIRCYGGSKQMHSIALKNPAIATAIALDVQNGKKWEKGSSLTFPVVKIASAIGWKSSELKRNLKQLEWNDMKRKTGVIVEFSDLAFHISAPGNLSDEEKDEVLNFLHSKVMTAEETQLKSLKLLFSVFQKFSIPRCWDCCDEVNLENSEGIKAAINKYFARDDLLLDEFKETITSTNSDNEVDSSYIKSLIRDLVCTHQDHNFTGRAVARIFHGIDSPCFPSEIWGKVRKFWRCLLHVNFNIIMKFANE</sequence>
<dbReference type="PROSITE" id="PS51194">
    <property type="entry name" value="HELICASE_CTER"/>
    <property type="match status" value="1"/>
</dbReference>
<dbReference type="GO" id="GO:0008270">
    <property type="term" value="F:zinc ion binding"/>
    <property type="evidence" value="ECO:0007669"/>
    <property type="project" value="UniProtKB-KW"/>
</dbReference>
<dbReference type="FunFam" id="3.40.50.300:FF:001084">
    <property type="entry name" value="RecQ like helicase 4"/>
    <property type="match status" value="1"/>
</dbReference>
<dbReference type="GO" id="GO:0009378">
    <property type="term" value="F:four-way junction helicase activity"/>
    <property type="evidence" value="ECO:0007669"/>
    <property type="project" value="TreeGrafter"/>
</dbReference>
<dbReference type="CDD" id="cd18018">
    <property type="entry name" value="DEXHc_RecQ4-like"/>
    <property type="match status" value="1"/>
</dbReference>
<feature type="domain" description="Helicase ATP-binding" evidence="16">
    <location>
        <begin position="599"/>
        <end position="775"/>
    </location>
</feature>
<keyword evidence="6" id="KW-0067">ATP-binding</keyword>
<feature type="domain" description="Helicase C-terminal" evidence="17">
    <location>
        <begin position="797"/>
        <end position="974"/>
    </location>
</feature>
<dbReference type="SMART" id="SM00343">
    <property type="entry name" value="ZnF_C2HC"/>
    <property type="match status" value="1"/>
</dbReference>
<dbReference type="GO" id="GO:0005524">
    <property type="term" value="F:ATP binding"/>
    <property type="evidence" value="ECO:0007669"/>
    <property type="project" value="UniProtKB-KW"/>
</dbReference>
<comment type="caution">
    <text evidence="18">The sequence shown here is derived from an EMBL/GenBank/DDBJ whole genome shotgun (WGS) entry which is preliminary data.</text>
</comment>
<protein>
    <recommendedName>
        <fullName evidence="11">DNA 3'-5' helicase</fullName>
        <ecNumber evidence="11">5.6.2.4</ecNumber>
    </recommendedName>
</protein>
<dbReference type="PANTHER" id="PTHR13710:SF108">
    <property type="entry name" value="ATP-DEPENDENT DNA HELICASE Q4"/>
    <property type="match status" value="1"/>
</dbReference>
<dbReference type="SUPFAM" id="SSF57756">
    <property type="entry name" value="Retrovirus zinc finger-like domains"/>
    <property type="match status" value="1"/>
</dbReference>
<name>A0AAV2AN66_9ARAC</name>
<dbReference type="InterPro" id="IPR027417">
    <property type="entry name" value="P-loop_NTPase"/>
</dbReference>
<dbReference type="SMART" id="SM00490">
    <property type="entry name" value="HELICc"/>
    <property type="match status" value="1"/>
</dbReference>
<proteinExistence type="inferred from homology"/>
<keyword evidence="13" id="KW-0862">Zinc</keyword>
<dbReference type="Pfam" id="PF11719">
    <property type="entry name" value="Drc1-Sld2"/>
    <property type="match status" value="1"/>
</dbReference>
<evidence type="ECO:0000256" key="8">
    <source>
        <dbReference type="ARBA" id="ARBA00023235"/>
    </source>
</evidence>
<dbReference type="Pfam" id="PF00270">
    <property type="entry name" value="DEAD"/>
    <property type="match status" value="1"/>
</dbReference>
<feature type="non-terminal residue" evidence="18">
    <location>
        <position position="1299"/>
    </location>
</feature>
<evidence type="ECO:0000256" key="3">
    <source>
        <dbReference type="ARBA" id="ARBA00022741"/>
    </source>
</evidence>
<dbReference type="GO" id="GO:0006260">
    <property type="term" value="P:DNA replication"/>
    <property type="evidence" value="ECO:0007669"/>
    <property type="project" value="InterPro"/>
</dbReference>
<evidence type="ECO:0000256" key="1">
    <source>
        <dbReference type="ARBA" id="ARBA00004123"/>
    </source>
</evidence>
<evidence type="ECO:0000256" key="14">
    <source>
        <dbReference type="SAM" id="MobiDB-lite"/>
    </source>
</evidence>
<dbReference type="PROSITE" id="PS50158">
    <property type="entry name" value="ZF_CCHC"/>
    <property type="match status" value="1"/>
</dbReference>
<evidence type="ECO:0000256" key="6">
    <source>
        <dbReference type="ARBA" id="ARBA00022840"/>
    </source>
</evidence>
<keyword evidence="19" id="KW-1185">Reference proteome</keyword>
<comment type="subcellular location">
    <subcellularLocation>
        <location evidence="1">Nucleus</location>
    </subcellularLocation>
</comment>
<evidence type="ECO:0000256" key="2">
    <source>
        <dbReference type="ARBA" id="ARBA00005446"/>
    </source>
</evidence>
<dbReference type="InterPro" id="IPR011545">
    <property type="entry name" value="DEAD/DEAH_box_helicase_dom"/>
</dbReference>
<dbReference type="InterPro" id="IPR036875">
    <property type="entry name" value="Znf_CCHC_sf"/>
</dbReference>
<dbReference type="InterPro" id="IPR014001">
    <property type="entry name" value="Helicase_ATP-bd"/>
</dbReference>
<comment type="catalytic activity">
    <reaction evidence="10">
        <text>Couples ATP hydrolysis with the unwinding of duplex DNA by translocating in the 3'-5' direction.</text>
        <dbReference type="EC" id="5.6.2.4"/>
    </reaction>
</comment>
<evidence type="ECO:0000256" key="7">
    <source>
        <dbReference type="ARBA" id="ARBA00023125"/>
    </source>
</evidence>
<keyword evidence="3" id="KW-0547">Nucleotide-binding</keyword>
<dbReference type="GO" id="GO:0043138">
    <property type="term" value="F:3'-5' DNA helicase activity"/>
    <property type="evidence" value="ECO:0007669"/>
    <property type="project" value="UniProtKB-EC"/>
</dbReference>
<evidence type="ECO:0000313" key="18">
    <source>
        <dbReference type="EMBL" id="CAL1284524.1"/>
    </source>
</evidence>
<comment type="similarity">
    <text evidence="2">Belongs to the helicase family. RecQ subfamily.</text>
</comment>
<dbReference type="Pfam" id="PF00271">
    <property type="entry name" value="Helicase_C"/>
    <property type="match status" value="1"/>
</dbReference>
<dbReference type="InterPro" id="IPR001650">
    <property type="entry name" value="Helicase_C-like"/>
</dbReference>
<evidence type="ECO:0000259" key="17">
    <source>
        <dbReference type="PROSITE" id="PS51194"/>
    </source>
</evidence>
<organism evidence="18 19">
    <name type="scientific">Larinioides sclopetarius</name>
    <dbReference type="NCBI Taxonomy" id="280406"/>
    <lineage>
        <taxon>Eukaryota</taxon>
        <taxon>Metazoa</taxon>
        <taxon>Ecdysozoa</taxon>
        <taxon>Arthropoda</taxon>
        <taxon>Chelicerata</taxon>
        <taxon>Arachnida</taxon>
        <taxon>Araneae</taxon>
        <taxon>Araneomorphae</taxon>
        <taxon>Entelegynae</taxon>
        <taxon>Araneoidea</taxon>
        <taxon>Araneidae</taxon>
        <taxon>Larinioides</taxon>
    </lineage>
</organism>
<dbReference type="NCBIfam" id="TIGR00614">
    <property type="entry name" value="recQ_fam"/>
    <property type="match status" value="1"/>
</dbReference>
<dbReference type="SUPFAM" id="SSF52540">
    <property type="entry name" value="P-loop containing nucleoside triphosphate hydrolases"/>
    <property type="match status" value="1"/>
</dbReference>
<dbReference type="Gene3D" id="3.40.50.300">
    <property type="entry name" value="P-loop containing nucleotide triphosphate hydrolases"/>
    <property type="match status" value="2"/>
</dbReference>
<keyword evidence="7" id="KW-0238">DNA-binding</keyword>
<keyword evidence="5" id="KW-0347">Helicase</keyword>
<evidence type="ECO:0000256" key="12">
    <source>
        <dbReference type="ARBA" id="ARBA00049360"/>
    </source>
</evidence>
<evidence type="ECO:0000313" key="19">
    <source>
        <dbReference type="Proteomes" id="UP001497382"/>
    </source>
</evidence>
<feature type="region of interest" description="Disordered" evidence="14">
    <location>
        <begin position="501"/>
        <end position="540"/>
    </location>
</feature>
<dbReference type="GO" id="GO:0005634">
    <property type="term" value="C:nucleus"/>
    <property type="evidence" value="ECO:0007669"/>
    <property type="project" value="UniProtKB-SubCell"/>
</dbReference>
<dbReference type="GO" id="GO:0016787">
    <property type="term" value="F:hydrolase activity"/>
    <property type="evidence" value="ECO:0007669"/>
    <property type="project" value="UniProtKB-KW"/>
</dbReference>
<dbReference type="Gene3D" id="4.10.60.10">
    <property type="entry name" value="Zinc finger, CCHC-type"/>
    <property type="match status" value="1"/>
</dbReference>
<evidence type="ECO:0000256" key="10">
    <source>
        <dbReference type="ARBA" id="ARBA00034617"/>
    </source>
</evidence>
<dbReference type="GO" id="GO:0005737">
    <property type="term" value="C:cytoplasm"/>
    <property type="evidence" value="ECO:0007669"/>
    <property type="project" value="TreeGrafter"/>
</dbReference>
<accession>A0AAV2AN66</accession>
<evidence type="ECO:0000256" key="9">
    <source>
        <dbReference type="ARBA" id="ARBA00023242"/>
    </source>
</evidence>
<reference evidence="18 19" key="1">
    <citation type="submission" date="2024-04" db="EMBL/GenBank/DDBJ databases">
        <authorList>
            <person name="Rising A."/>
            <person name="Reimegard J."/>
            <person name="Sonavane S."/>
            <person name="Akerstrom W."/>
            <person name="Nylinder S."/>
            <person name="Hedman E."/>
            <person name="Kallberg Y."/>
        </authorList>
    </citation>
    <scope>NUCLEOTIDE SEQUENCE [LARGE SCALE GENOMIC DNA]</scope>
</reference>
<evidence type="ECO:0000256" key="11">
    <source>
        <dbReference type="ARBA" id="ARBA00034808"/>
    </source>
</evidence>
<dbReference type="SMART" id="SM00487">
    <property type="entry name" value="DEXDc"/>
    <property type="match status" value="1"/>
</dbReference>
<evidence type="ECO:0000256" key="5">
    <source>
        <dbReference type="ARBA" id="ARBA00022806"/>
    </source>
</evidence>
<evidence type="ECO:0000256" key="4">
    <source>
        <dbReference type="ARBA" id="ARBA00022801"/>
    </source>
</evidence>
<keyword evidence="8" id="KW-0413">Isomerase</keyword>
<dbReference type="GO" id="GO:0005694">
    <property type="term" value="C:chromosome"/>
    <property type="evidence" value="ECO:0007669"/>
    <property type="project" value="TreeGrafter"/>
</dbReference>
<feature type="domain" description="CCHC-type" evidence="15">
    <location>
        <begin position="455"/>
        <end position="468"/>
    </location>
</feature>
<dbReference type="CDD" id="cd18794">
    <property type="entry name" value="SF2_C_RecQ"/>
    <property type="match status" value="1"/>
</dbReference>
<dbReference type="EC" id="5.6.2.4" evidence="11"/>
<dbReference type="GO" id="GO:0003677">
    <property type="term" value="F:DNA binding"/>
    <property type="evidence" value="ECO:0007669"/>
    <property type="project" value="UniProtKB-KW"/>
</dbReference>
<dbReference type="Proteomes" id="UP001497382">
    <property type="component" value="Unassembled WGS sequence"/>
</dbReference>
<evidence type="ECO:0000256" key="13">
    <source>
        <dbReference type="PROSITE-ProRule" id="PRU00047"/>
    </source>
</evidence>
<dbReference type="Gene3D" id="1.10.10.1460">
    <property type="match status" value="1"/>
</dbReference>
<dbReference type="InterPro" id="IPR004589">
    <property type="entry name" value="DNA_helicase_ATP-dep_RecQ"/>
</dbReference>
<keyword evidence="13" id="KW-0863">Zinc-finger</keyword>
<keyword evidence="4" id="KW-0378">Hydrolase</keyword>
<keyword evidence="13" id="KW-0479">Metal-binding</keyword>
<dbReference type="Pfam" id="PF00098">
    <property type="entry name" value="zf-CCHC"/>
    <property type="match status" value="1"/>
</dbReference>
<comment type="catalytic activity">
    <reaction evidence="12">
        <text>ATP + H2O = ADP + phosphate + H(+)</text>
        <dbReference type="Rhea" id="RHEA:13065"/>
        <dbReference type="ChEBI" id="CHEBI:15377"/>
        <dbReference type="ChEBI" id="CHEBI:15378"/>
        <dbReference type="ChEBI" id="CHEBI:30616"/>
        <dbReference type="ChEBI" id="CHEBI:43474"/>
        <dbReference type="ChEBI" id="CHEBI:456216"/>
    </reaction>
</comment>
<keyword evidence="9" id="KW-0539">Nucleus</keyword>
<dbReference type="PANTHER" id="PTHR13710">
    <property type="entry name" value="DNA HELICASE RECQ FAMILY MEMBER"/>
    <property type="match status" value="1"/>
</dbReference>
<evidence type="ECO:0000259" key="16">
    <source>
        <dbReference type="PROSITE" id="PS51192"/>
    </source>
</evidence>
<dbReference type="InterPro" id="IPR021110">
    <property type="entry name" value="DNA_rep_checkpnt_protein"/>
</dbReference>
<dbReference type="GO" id="GO:0000724">
    <property type="term" value="P:double-strand break repair via homologous recombination"/>
    <property type="evidence" value="ECO:0007669"/>
    <property type="project" value="TreeGrafter"/>
</dbReference>
<dbReference type="FunFam" id="3.40.50.300:FF:000772">
    <property type="entry name" value="ATP-dependent DNA helicase Q4"/>
    <property type="match status" value="1"/>
</dbReference>
<dbReference type="InterPro" id="IPR001878">
    <property type="entry name" value="Znf_CCHC"/>
</dbReference>